<keyword evidence="2" id="KW-1185">Reference proteome</keyword>
<sequence length="168" mass="18123">MGLTRGTSDVQIGDISEDGDVATEWTTIGKIYADSTAQLLDGDDTTKDFNSIQDDQPVDRDVTPGPTNITLSLMDLTAANLQLFFGGTVTGTTEANKVWTAPRQKPVIYKSLKIIPKKGKIITIVKAQISAKKNFNLQKDGLFLGDLNIAVLTPDKPEIGPYTIGPEV</sequence>
<dbReference type="OrthoDB" id="762138at2"/>
<dbReference type="EMBL" id="VBSN01000013">
    <property type="protein sequence ID" value="KAA6441470.1"/>
    <property type="molecule type" value="Genomic_DNA"/>
</dbReference>
<accession>A0A5M8R2C5</accession>
<evidence type="ECO:0000313" key="2">
    <source>
        <dbReference type="Proteomes" id="UP000323994"/>
    </source>
</evidence>
<organism evidence="1 2">
    <name type="scientific">Dyadobacter flavalbus</name>
    <dbReference type="NCBI Taxonomy" id="2579942"/>
    <lineage>
        <taxon>Bacteria</taxon>
        <taxon>Pseudomonadati</taxon>
        <taxon>Bacteroidota</taxon>
        <taxon>Cytophagia</taxon>
        <taxon>Cytophagales</taxon>
        <taxon>Spirosomataceae</taxon>
        <taxon>Dyadobacter</taxon>
    </lineage>
</organism>
<gene>
    <name evidence="1" type="ORF">FEM33_01675</name>
</gene>
<dbReference type="Proteomes" id="UP000323994">
    <property type="component" value="Unassembled WGS sequence"/>
</dbReference>
<proteinExistence type="predicted"/>
<reference evidence="1 2" key="1">
    <citation type="submission" date="2019-05" db="EMBL/GenBank/DDBJ databases">
        <authorList>
            <person name="Qu J.-H."/>
        </authorList>
    </citation>
    <scope>NUCLEOTIDE SEQUENCE [LARGE SCALE GENOMIC DNA]</scope>
    <source>
        <strain evidence="1 2">NS28</strain>
    </source>
</reference>
<name>A0A5M8R2C5_9BACT</name>
<dbReference type="AlphaFoldDB" id="A0A5M8R2C5"/>
<protein>
    <submittedName>
        <fullName evidence="1">Uncharacterized protein</fullName>
    </submittedName>
</protein>
<dbReference type="RefSeq" id="WP_139010390.1">
    <property type="nucleotide sequence ID" value="NZ_VBSN01000013.1"/>
</dbReference>
<comment type="caution">
    <text evidence="1">The sequence shown here is derived from an EMBL/GenBank/DDBJ whole genome shotgun (WGS) entry which is preliminary data.</text>
</comment>
<evidence type="ECO:0000313" key="1">
    <source>
        <dbReference type="EMBL" id="KAA6441470.1"/>
    </source>
</evidence>